<dbReference type="PANTHER" id="PTHR32046:SF11">
    <property type="entry name" value="IMMUNE-ASSOCIATED NUCLEOTIDE-BINDING PROTEIN 10-LIKE"/>
    <property type="match status" value="1"/>
</dbReference>
<protein>
    <submittedName>
        <fullName evidence="2">Uncharacterized protein</fullName>
    </submittedName>
</protein>
<comment type="caution">
    <text evidence="2">The sequence shown here is derived from an EMBL/GenBank/DDBJ whole genome shotgun (WGS) entry which is preliminary data.</text>
</comment>
<accession>A0A819GCK3</accession>
<evidence type="ECO:0000313" key="2">
    <source>
        <dbReference type="EMBL" id="CAF3881121.1"/>
    </source>
</evidence>
<reference evidence="2" key="1">
    <citation type="submission" date="2021-02" db="EMBL/GenBank/DDBJ databases">
        <authorList>
            <person name="Nowell W R."/>
        </authorList>
    </citation>
    <scope>NUCLEOTIDE SEQUENCE</scope>
</reference>
<proteinExistence type="predicted"/>
<dbReference type="Proteomes" id="UP000663882">
    <property type="component" value="Unassembled WGS sequence"/>
</dbReference>
<gene>
    <name evidence="2" type="ORF">OTI717_LOCUS22761</name>
    <name evidence="1" type="ORF">RFH988_LOCUS15808</name>
</gene>
<dbReference type="EMBL" id="CAJNOO010000784">
    <property type="protein sequence ID" value="CAF1032904.1"/>
    <property type="molecule type" value="Genomic_DNA"/>
</dbReference>
<dbReference type="OrthoDB" id="2386367at2759"/>
<dbReference type="Proteomes" id="UP000663823">
    <property type="component" value="Unassembled WGS sequence"/>
</dbReference>
<dbReference type="EMBL" id="CAJOAX010003931">
    <property type="protein sequence ID" value="CAF3881121.1"/>
    <property type="molecule type" value="Genomic_DNA"/>
</dbReference>
<dbReference type="PANTHER" id="PTHR32046">
    <property type="entry name" value="G DOMAIN-CONTAINING PROTEIN"/>
    <property type="match status" value="1"/>
</dbReference>
<evidence type="ECO:0000313" key="1">
    <source>
        <dbReference type="EMBL" id="CAF1032904.1"/>
    </source>
</evidence>
<dbReference type="AlphaFoldDB" id="A0A819GCK3"/>
<sequence length="157" mass="18175">MIGIQNNSRLNIVSRNRLTLIINHPYPVNEYIRFIYYSYERKTEKLPEDIIEVRKLIQSINLQTNATHIIGETSVGKSTFINAFANYVTYNTLKQDQTSQPMVLIPASFLITVGDNFEERRVKFGDVDSLHDENIDHPAQSVIQHCKSYIFHLNDSD</sequence>
<dbReference type="Gene3D" id="3.40.50.300">
    <property type="entry name" value="P-loop containing nucleotide triphosphate hydrolases"/>
    <property type="match status" value="1"/>
</dbReference>
<dbReference type="InterPro" id="IPR027417">
    <property type="entry name" value="P-loop_NTPase"/>
</dbReference>
<evidence type="ECO:0000313" key="3">
    <source>
        <dbReference type="Proteomes" id="UP000663823"/>
    </source>
</evidence>
<organism evidence="2 3">
    <name type="scientific">Rotaria sordida</name>
    <dbReference type="NCBI Taxonomy" id="392033"/>
    <lineage>
        <taxon>Eukaryota</taxon>
        <taxon>Metazoa</taxon>
        <taxon>Spiralia</taxon>
        <taxon>Gnathifera</taxon>
        <taxon>Rotifera</taxon>
        <taxon>Eurotatoria</taxon>
        <taxon>Bdelloidea</taxon>
        <taxon>Philodinida</taxon>
        <taxon>Philodinidae</taxon>
        <taxon>Rotaria</taxon>
    </lineage>
</organism>
<name>A0A819GCK3_9BILA</name>
<dbReference type="SUPFAM" id="SSF52540">
    <property type="entry name" value="P-loop containing nucleoside triphosphate hydrolases"/>
    <property type="match status" value="1"/>
</dbReference>